<gene>
    <name evidence="1" type="ORF">FH972_015998</name>
</gene>
<reference evidence="1 2" key="1">
    <citation type="submission" date="2019-06" db="EMBL/GenBank/DDBJ databases">
        <title>A chromosomal-level reference genome of Carpinus fangiana (Coryloideae, Betulaceae).</title>
        <authorList>
            <person name="Yang X."/>
            <person name="Wang Z."/>
            <person name="Zhang L."/>
            <person name="Hao G."/>
            <person name="Liu J."/>
            <person name="Yang Y."/>
        </authorList>
    </citation>
    <scope>NUCLEOTIDE SEQUENCE [LARGE SCALE GENOMIC DNA]</scope>
    <source>
        <strain evidence="1">Cfa_2016G</strain>
        <tissue evidence="1">Leaf</tissue>
    </source>
</reference>
<keyword evidence="2" id="KW-1185">Reference proteome</keyword>
<dbReference type="AlphaFoldDB" id="A0A5N6REI3"/>
<protein>
    <submittedName>
        <fullName evidence="1">Uncharacterized protein</fullName>
    </submittedName>
</protein>
<name>A0A5N6REI3_9ROSI</name>
<accession>A0A5N6REI3</accession>
<sequence length="63" mass="7709">MQYPEEDVMDIINRLKKELQLPSKTYLRACKKLKKRSWARIVLKMDEEGLRDWLLELIRPTDY</sequence>
<dbReference type="Proteomes" id="UP000327013">
    <property type="component" value="Chromosome 6"/>
</dbReference>
<evidence type="ECO:0000313" key="2">
    <source>
        <dbReference type="Proteomes" id="UP000327013"/>
    </source>
</evidence>
<proteinExistence type="predicted"/>
<dbReference type="EMBL" id="CM017326">
    <property type="protein sequence ID" value="KAE8077433.1"/>
    <property type="molecule type" value="Genomic_DNA"/>
</dbReference>
<organism evidence="1 2">
    <name type="scientific">Carpinus fangiana</name>
    <dbReference type="NCBI Taxonomy" id="176857"/>
    <lineage>
        <taxon>Eukaryota</taxon>
        <taxon>Viridiplantae</taxon>
        <taxon>Streptophyta</taxon>
        <taxon>Embryophyta</taxon>
        <taxon>Tracheophyta</taxon>
        <taxon>Spermatophyta</taxon>
        <taxon>Magnoliopsida</taxon>
        <taxon>eudicotyledons</taxon>
        <taxon>Gunneridae</taxon>
        <taxon>Pentapetalae</taxon>
        <taxon>rosids</taxon>
        <taxon>fabids</taxon>
        <taxon>Fagales</taxon>
        <taxon>Betulaceae</taxon>
        <taxon>Carpinus</taxon>
    </lineage>
</organism>
<evidence type="ECO:0000313" key="1">
    <source>
        <dbReference type="EMBL" id="KAE8077433.1"/>
    </source>
</evidence>